<evidence type="ECO:0000256" key="1">
    <source>
        <dbReference type="SAM" id="MobiDB-lite"/>
    </source>
</evidence>
<comment type="caution">
    <text evidence="2">The sequence shown here is derived from an EMBL/GenBank/DDBJ whole genome shotgun (WGS) entry which is preliminary data.</text>
</comment>
<evidence type="ECO:0000313" key="3">
    <source>
        <dbReference type="Proteomes" id="UP000636800"/>
    </source>
</evidence>
<feature type="compositionally biased region" description="Basic and acidic residues" evidence="1">
    <location>
        <begin position="72"/>
        <end position="81"/>
    </location>
</feature>
<dbReference type="Proteomes" id="UP000636800">
    <property type="component" value="Chromosome 7"/>
</dbReference>
<accession>A0A835QNH5</accession>
<protein>
    <submittedName>
        <fullName evidence="2">Uncharacterized protein</fullName>
    </submittedName>
</protein>
<reference evidence="2 3" key="1">
    <citation type="journal article" date="2020" name="Nat. Food">
        <title>A phased Vanilla planifolia genome enables genetic improvement of flavour and production.</title>
        <authorList>
            <person name="Hasing T."/>
            <person name="Tang H."/>
            <person name="Brym M."/>
            <person name="Khazi F."/>
            <person name="Huang T."/>
            <person name="Chambers A.H."/>
        </authorList>
    </citation>
    <scope>NUCLEOTIDE SEQUENCE [LARGE SCALE GENOMIC DNA]</scope>
    <source>
        <tissue evidence="2">Leaf</tissue>
    </source>
</reference>
<dbReference type="OrthoDB" id="428658at2759"/>
<dbReference type="EMBL" id="JADCNL010000007">
    <property type="protein sequence ID" value="KAG0473024.1"/>
    <property type="molecule type" value="Genomic_DNA"/>
</dbReference>
<organism evidence="2 3">
    <name type="scientific">Vanilla planifolia</name>
    <name type="common">Vanilla</name>
    <dbReference type="NCBI Taxonomy" id="51239"/>
    <lineage>
        <taxon>Eukaryota</taxon>
        <taxon>Viridiplantae</taxon>
        <taxon>Streptophyta</taxon>
        <taxon>Embryophyta</taxon>
        <taxon>Tracheophyta</taxon>
        <taxon>Spermatophyta</taxon>
        <taxon>Magnoliopsida</taxon>
        <taxon>Liliopsida</taxon>
        <taxon>Asparagales</taxon>
        <taxon>Orchidaceae</taxon>
        <taxon>Vanilloideae</taxon>
        <taxon>Vanilleae</taxon>
        <taxon>Vanilla</taxon>
    </lineage>
</organism>
<keyword evidence="3" id="KW-1185">Reference proteome</keyword>
<dbReference type="AlphaFoldDB" id="A0A835QNH5"/>
<gene>
    <name evidence="2" type="ORF">HPP92_014881</name>
</gene>
<sequence length="81" mass="9027">MSSLSSTISQPRLFLSTAFPEIGEGKTMTATRVLMLTSAEIGGHGDGGSGRDQFGRFMDPMMDNGQRRRRRSEGCWRRQET</sequence>
<name>A0A835QNH5_VANPL</name>
<feature type="region of interest" description="Disordered" evidence="1">
    <location>
        <begin position="40"/>
        <end position="81"/>
    </location>
</feature>
<proteinExistence type="predicted"/>
<evidence type="ECO:0000313" key="2">
    <source>
        <dbReference type="EMBL" id="KAG0473024.1"/>
    </source>
</evidence>